<evidence type="ECO:0000256" key="1">
    <source>
        <dbReference type="ARBA" id="ARBA00022441"/>
    </source>
</evidence>
<dbReference type="PANTHER" id="PTHR45632:SF3">
    <property type="entry name" value="KELCH-LIKE PROTEIN 32"/>
    <property type="match status" value="1"/>
</dbReference>
<sequence>MAASNPQKEEEELDDMKLFDEIMIAPHKIKYINPRYKKVNAKMYDYKCDIKLSVGGSNFKAHREVLMQASDYFSAMFSHDMLEKEQDVIELLEMSPNGFTLLLDYFYHGHVTLNPDSIEDVLEAARFFQVDWVVEVCCDYLVHQLSIDNYQTVLQLADKYQLGDLRGDIFRFLGLNVMRLSEEKDFFLNFDRELLTKFLKEDVFVEADEEFVLELITNWVSAKPEERQEYLLPLVRLVRFPLMDADSLSGIHGDLLKWPEVADAVEEAKHYANDIAGQSLFRGPQFMSRGARPTVAMLIFTPDYCTVTYYDIDSGARCQEELAFSGEESQFEFSSIARVGNFLYRSGGYDERVCSSALVYRYNPRYRNWIQLASMAQPRVSHAMCASEDQIFVFGGIEHTVGDIGDEDKILSSAEVYNVRDNVWQDLPELPAGSYNQAASYSDGNVYISGGISADPFDSVPMCTLWRYDIQNRSWHNQRDMLYSRQRHSMTTVGNKLYVFGGYTAANAGPTEVFKDCFSNEVFDIETNQWTEIRPIPETFGHVMRTVGVWNGRFFLFGGGSLHSYYIDEDRMEYGDYVGLSVQKIAVLDVAFPT</sequence>
<dbReference type="InterPro" id="IPR017096">
    <property type="entry name" value="BTB-kelch_protein"/>
</dbReference>
<evidence type="ECO:0000259" key="3">
    <source>
        <dbReference type="PROSITE" id="PS50097"/>
    </source>
</evidence>
<proteinExistence type="predicted"/>
<dbReference type="Gene3D" id="3.30.710.10">
    <property type="entry name" value="Potassium Channel Kv1.1, Chain A"/>
    <property type="match status" value="1"/>
</dbReference>
<dbReference type="InterPro" id="IPR006652">
    <property type="entry name" value="Kelch_1"/>
</dbReference>
<dbReference type="Pfam" id="PF07707">
    <property type="entry name" value="BACK"/>
    <property type="match status" value="1"/>
</dbReference>
<dbReference type="SUPFAM" id="SSF117281">
    <property type="entry name" value="Kelch motif"/>
    <property type="match status" value="1"/>
</dbReference>
<dbReference type="InterPro" id="IPR011705">
    <property type="entry name" value="BACK"/>
</dbReference>
<dbReference type="RefSeq" id="XP_005092261.1">
    <property type="nucleotide sequence ID" value="XM_005092204.3"/>
</dbReference>
<evidence type="ECO:0000313" key="5">
    <source>
        <dbReference type="RefSeq" id="XP_005092261.1"/>
    </source>
</evidence>
<gene>
    <name evidence="5" type="primary">LOC101854624</name>
</gene>
<dbReference type="InterPro" id="IPR000210">
    <property type="entry name" value="BTB/POZ_dom"/>
</dbReference>
<organism evidence="4 5">
    <name type="scientific">Aplysia californica</name>
    <name type="common">California sea hare</name>
    <dbReference type="NCBI Taxonomy" id="6500"/>
    <lineage>
        <taxon>Eukaryota</taxon>
        <taxon>Metazoa</taxon>
        <taxon>Spiralia</taxon>
        <taxon>Lophotrochozoa</taxon>
        <taxon>Mollusca</taxon>
        <taxon>Gastropoda</taxon>
        <taxon>Heterobranchia</taxon>
        <taxon>Euthyneura</taxon>
        <taxon>Tectipleura</taxon>
        <taxon>Aplysiida</taxon>
        <taxon>Aplysioidea</taxon>
        <taxon>Aplysiidae</taxon>
        <taxon>Aplysia</taxon>
    </lineage>
</organism>
<dbReference type="Pfam" id="PF00651">
    <property type="entry name" value="BTB"/>
    <property type="match status" value="1"/>
</dbReference>
<evidence type="ECO:0000256" key="2">
    <source>
        <dbReference type="ARBA" id="ARBA00022737"/>
    </source>
</evidence>
<dbReference type="Proteomes" id="UP000694888">
    <property type="component" value="Unplaced"/>
</dbReference>
<dbReference type="Gene3D" id="2.120.10.80">
    <property type="entry name" value="Kelch-type beta propeller"/>
    <property type="match status" value="1"/>
</dbReference>
<dbReference type="Gene3D" id="1.25.40.420">
    <property type="match status" value="1"/>
</dbReference>
<keyword evidence="1" id="KW-0880">Kelch repeat</keyword>
<dbReference type="PIRSF" id="PIRSF037037">
    <property type="entry name" value="Kelch-like_protein_gigaxonin"/>
    <property type="match status" value="1"/>
</dbReference>
<dbReference type="Pfam" id="PF24681">
    <property type="entry name" value="Kelch_KLHDC2_KLHL20_DRC7"/>
    <property type="match status" value="1"/>
</dbReference>
<dbReference type="PROSITE" id="PS50097">
    <property type="entry name" value="BTB"/>
    <property type="match status" value="1"/>
</dbReference>
<accession>A0ABM0JF40</accession>
<dbReference type="SMART" id="SM00875">
    <property type="entry name" value="BACK"/>
    <property type="match status" value="1"/>
</dbReference>
<dbReference type="SUPFAM" id="SSF54695">
    <property type="entry name" value="POZ domain"/>
    <property type="match status" value="1"/>
</dbReference>
<dbReference type="InterPro" id="IPR011333">
    <property type="entry name" value="SKP1/BTB/POZ_sf"/>
</dbReference>
<dbReference type="GeneID" id="101854624"/>
<feature type="domain" description="BTB" evidence="3">
    <location>
        <begin position="48"/>
        <end position="115"/>
    </location>
</feature>
<protein>
    <submittedName>
        <fullName evidence="5">Kelch-like protein 36</fullName>
    </submittedName>
</protein>
<dbReference type="PANTHER" id="PTHR45632">
    <property type="entry name" value="LD33804P"/>
    <property type="match status" value="1"/>
</dbReference>
<keyword evidence="2" id="KW-0677">Repeat</keyword>
<dbReference type="InterPro" id="IPR015915">
    <property type="entry name" value="Kelch-typ_b-propeller"/>
</dbReference>
<dbReference type="SMART" id="SM00612">
    <property type="entry name" value="Kelch"/>
    <property type="match status" value="4"/>
</dbReference>
<name>A0ABM0JF40_APLCA</name>
<reference evidence="5" key="1">
    <citation type="submission" date="2025-08" db="UniProtKB">
        <authorList>
            <consortium name="RefSeq"/>
        </authorList>
    </citation>
    <scope>IDENTIFICATION</scope>
</reference>
<dbReference type="SMART" id="SM00225">
    <property type="entry name" value="BTB"/>
    <property type="match status" value="1"/>
</dbReference>
<keyword evidence="4" id="KW-1185">Reference proteome</keyword>
<evidence type="ECO:0000313" key="4">
    <source>
        <dbReference type="Proteomes" id="UP000694888"/>
    </source>
</evidence>